<name>A0A9P0GBE5_9CUCU</name>
<reference evidence="6" key="1">
    <citation type="submission" date="2022-01" db="EMBL/GenBank/DDBJ databases">
        <authorList>
            <person name="King R."/>
        </authorList>
    </citation>
    <scope>NUCLEOTIDE SEQUENCE</scope>
</reference>
<feature type="domain" description="Carboxylesterase type B" evidence="5">
    <location>
        <begin position="30"/>
        <end position="564"/>
    </location>
</feature>
<dbReference type="InterPro" id="IPR019819">
    <property type="entry name" value="Carboxylesterase_B_CS"/>
</dbReference>
<evidence type="ECO:0000256" key="4">
    <source>
        <dbReference type="SAM" id="Phobius"/>
    </source>
</evidence>
<evidence type="ECO:0000313" key="7">
    <source>
        <dbReference type="Proteomes" id="UP001153636"/>
    </source>
</evidence>
<proteinExistence type="inferred from homology"/>
<keyword evidence="4" id="KW-0812">Transmembrane</keyword>
<evidence type="ECO:0000256" key="1">
    <source>
        <dbReference type="ARBA" id="ARBA00005964"/>
    </source>
</evidence>
<evidence type="ECO:0000259" key="5">
    <source>
        <dbReference type="Pfam" id="PF00135"/>
    </source>
</evidence>
<dbReference type="InterPro" id="IPR002018">
    <property type="entry name" value="CarbesteraseB"/>
</dbReference>
<dbReference type="EMBL" id="OV651826">
    <property type="protein sequence ID" value="CAH1103417.1"/>
    <property type="molecule type" value="Genomic_DNA"/>
</dbReference>
<sequence length="608" mass="69113">MLNFVQSSHVYPMICITITCYCFAKEIKMQVDIPNQGKIRGVEVSKLRIQKIIAYYGIPYAQPPVNNLRFAPPVTDPLPSWEGIKNDTDYLPSCLQTEEDYKESEKPFLQLISKLNFTLAEDCLYLNIFVPYGDEPKQGYATIIWFHPGNFTTGTPSMWNPHTLVYRQRIIMVTVSWRLNIMGFFTTMDGEATGNYGLMDQQAAMQWVKRNIKLFGGNPDNICLMGYGTGAISAGLHLINPQSRGLFNKVIAMSGDFLSPLSVKKAEEDKDLLDRLASSFGCNRKPSSELIQCLRHVDGEILVQQTSNINWRPLLDAKLSNGSTPAFLTDLPMTSFEAGDYDKVPLLTGYTRMEHILEFDSIKNVNSTSSETLQSLLQDLISSDIPAINNSESTCDYNYDNIIDAVMFFYSPARPTKDIESFRDLLINFVTERNVAASVFLLASFLSRDQPTFMYRFDMKPSTAAAVAHLPEWVTVPHLFDLLYVWGVPYWSTSPDWDIRDKRISDTIMSFWTHFAKSSNPTENSIYPVIWEKFTEDNPGILIIDGNFNMSNSKNLNYKSFEFWNKYYPKVKAVATQCCESKDHAVVFQSNLFLSTFLVILFSIINLG</sequence>
<dbReference type="AlphaFoldDB" id="A0A9P0GBE5"/>
<feature type="transmembrane region" description="Helical" evidence="4">
    <location>
        <begin position="586"/>
        <end position="607"/>
    </location>
</feature>
<comment type="similarity">
    <text evidence="1">Belongs to the type-B carboxylesterase/lipase family.</text>
</comment>
<dbReference type="Proteomes" id="UP001153636">
    <property type="component" value="Chromosome 14"/>
</dbReference>
<dbReference type="InterPro" id="IPR029058">
    <property type="entry name" value="AB_hydrolase_fold"/>
</dbReference>
<dbReference type="OrthoDB" id="408631at2759"/>
<dbReference type="PROSITE" id="PS00941">
    <property type="entry name" value="CARBOXYLESTERASE_B_2"/>
    <property type="match status" value="1"/>
</dbReference>
<dbReference type="InterPro" id="IPR051093">
    <property type="entry name" value="Neuroligin/BSAL"/>
</dbReference>
<keyword evidence="7" id="KW-1185">Reference proteome</keyword>
<dbReference type="PANTHER" id="PTHR43903">
    <property type="entry name" value="NEUROLIGIN"/>
    <property type="match status" value="1"/>
</dbReference>
<dbReference type="Pfam" id="PF00135">
    <property type="entry name" value="COesterase"/>
    <property type="match status" value="1"/>
</dbReference>
<protein>
    <recommendedName>
        <fullName evidence="5">Carboxylesterase type B domain-containing protein</fullName>
    </recommendedName>
</protein>
<dbReference type="Gene3D" id="3.40.50.1820">
    <property type="entry name" value="alpha/beta hydrolase"/>
    <property type="match status" value="1"/>
</dbReference>
<keyword evidence="4" id="KW-1133">Transmembrane helix</keyword>
<dbReference type="SUPFAM" id="SSF53474">
    <property type="entry name" value="alpha/beta-Hydrolases"/>
    <property type="match status" value="1"/>
</dbReference>
<evidence type="ECO:0000256" key="3">
    <source>
        <dbReference type="ARBA" id="ARBA00023180"/>
    </source>
</evidence>
<keyword evidence="4" id="KW-0472">Membrane</keyword>
<organism evidence="6 7">
    <name type="scientific">Psylliodes chrysocephalus</name>
    <dbReference type="NCBI Taxonomy" id="3402493"/>
    <lineage>
        <taxon>Eukaryota</taxon>
        <taxon>Metazoa</taxon>
        <taxon>Ecdysozoa</taxon>
        <taxon>Arthropoda</taxon>
        <taxon>Hexapoda</taxon>
        <taxon>Insecta</taxon>
        <taxon>Pterygota</taxon>
        <taxon>Neoptera</taxon>
        <taxon>Endopterygota</taxon>
        <taxon>Coleoptera</taxon>
        <taxon>Polyphaga</taxon>
        <taxon>Cucujiformia</taxon>
        <taxon>Chrysomeloidea</taxon>
        <taxon>Chrysomelidae</taxon>
        <taxon>Galerucinae</taxon>
        <taxon>Alticini</taxon>
        <taxon>Psylliodes</taxon>
    </lineage>
</organism>
<evidence type="ECO:0000313" key="6">
    <source>
        <dbReference type="EMBL" id="CAH1103417.1"/>
    </source>
</evidence>
<accession>A0A9P0GBE5</accession>
<evidence type="ECO:0000256" key="2">
    <source>
        <dbReference type="ARBA" id="ARBA00022729"/>
    </source>
</evidence>
<gene>
    <name evidence="6" type="ORF">PSYICH_LOCUS4692</name>
</gene>
<keyword evidence="3" id="KW-0325">Glycoprotein</keyword>
<keyword evidence="2" id="KW-0732">Signal</keyword>